<dbReference type="OrthoDB" id="5383110at2"/>
<feature type="chain" id="PRO_5003310377" description="DUF4440 domain-containing protein" evidence="1">
    <location>
        <begin position="20"/>
        <end position="142"/>
    </location>
</feature>
<dbReference type="STRING" id="760192.Halhy_3576"/>
<dbReference type="Gene3D" id="3.10.450.50">
    <property type="match status" value="1"/>
</dbReference>
<dbReference type="eggNOG" id="COG4319">
    <property type="taxonomic scope" value="Bacteria"/>
</dbReference>
<evidence type="ECO:0000313" key="3">
    <source>
        <dbReference type="EMBL" id="AEE51430.1"/>
    </source>
</evidence>
<dbReference type="AlphaFoldDB" id="F4KXR9"/>
<dbReference type="InterPro" id="IPR032710">
    <property type="entry name" value="NTF2-like_dom_sf"/>
</dbReference>
<dbReference type="SUPFAM" id="SSF54427">
    <property type="entry name" value="NTF2-like"/>
    <property type="match status" value="1"/>
</dbReference>
<dbReference type="Proteomes" id="UP000008461">
    <property type="component" value="Chromosome"/>
</dbReference>
<name>F4KXR9_HALH1</name>
<proteinExistence type="predicted"/>
<dbReference type="KEGG" id="hhy:Halhy_3576"/>
<sequence length="142" mass="15181">MKKTILCLLFAGLAAAGFAQSKAEQQVADAVSAWRKAMIDADKTALDGLLAAELSYGHSSGKIEDKAMLLTSISTGQSDFITMDLTEQTIKMAGKTAIVRHKLAGDIQDGGKPGNVKLLVLQIWQKQGAGWKLLARQAVRQP</sequence>
<dbReference type="Pfam" id="PF14534">
    <property type="entry name" value="DUF4440"/>
    <property type="match status" value="1"/>
</dbReference>
<evidence type="ECO:0000313" key="4">
    <source>
        <dbReference type="Proteomes" id="UP000008461"/>
    </source>
</evidence>
<gene>
    <name evidence="3" type="ordered locus">Halhy_3576</name>
</gene>
<protein>
    <recommendedName>
        <fullName evidence="2">DUF4440 domain-containing protein</fullName>
    </recommendedName>
</protein>
<evidence type="ECO:0000259" key="2">
    <source>
        <dbReference type="Pfam" id="PF14534"/>
    </source>
</evidence>
<accession>F4KXR9</accession>
<organism evidence="3 4">
    <name type="scientific">Haliscomenobacter hydrossis (strain ATCC 27775 / DSM 1100 / LMG 10767 / O)</name>
    <dbReference type="NCBI Taxonomy" id="760192"/>
    <lineage>
        <taxon>Bacteria</taxon>
        <taxon>Pseudomonadati</taxon>
        <taxon>Bacteroidota</taxon>
        <taxon>Saprospiria</taxon>
        <taxon>Saprospirales</taxon>
        <taxon>Haliscomenobacteraceae</taxon>
        <taxon>Haliscomenobacter</taxon>
    </lineage>
</organism>
<dbReference type="HOGENOM" id="CLU_141608_0_0_10"/>
<feature type="signal peptide" evidence="1">
    <location>
        <begin position="1"/>
        <end position="19"/>
    </location>
</feature>
<reference key="2">
    <citation type="submission" date="2011-04" db="EMBL/GenBank/DDBJ databases">
        <title>Complete sequence of chromosome of Haliscomenobacter hydrossis DSM 1100.</title>
        <authorList>
            <consortium name="US DOE Joint Genome Institute (JGI-PGF)"/>
            <person name="Lucas S."/>
            <person name="Han J."/>
            <person name="Lapidus A."/>
            <person name="Bruce D."/>
            <person name="Goodwin L."/>
            <person name="Pitluck S."/>
            <person name="Peters L."/>
            <person name="Kyrpides N."/>
            <person name="Mavromatis K."/>
            <person name="Ivanova N."/>
            <person name="Ovchinnikova G."/>
            <person name="Pagani I."/>
            <person name="Daligault H."/>
            <person name="Detter J.C."/>
            <person name="Han C."/>
            <person name="Land M."/>
            <person name="Hauser L."/>
            <person name="Markowitz V."/>
            <person name="Cheng J.-F."/>
            <person name="Hugenholtz P."/>
            <person name="Woyke T."/>
            <person name="Wu D."/>
            <person name="Verbarg S."/>
            <person name="Frueling A."/>
            <person name="Brambilla E."/>
            <person name="Klenk H.-P."/>
            <person name="Eisen J.A."/>
        </authorList>
    </citation>
    <scope>NUCLEOTIDE SEQUENCE</scope>
    <source>
        <strain>DSM 1100</strain>
    </source>
</reference>
<dbReference type="EMBL" id="CP002691">
    <property type="protein sequence ID" value="AEE51430.1"/>
    <property type="molecule type" value="Genomic_DNA"/>
</dbReference>
<dbReference type="InterPro" id="IPR027843">
    <property type="entry name" value="DUF4440"/>
</dbReference>
<keyword evidence="1" id="KW-0732">Signal</keyword>
<reference evidence="3 4" key="1">
    <citation type="journal article" date="2011" name="Stand. Genomic Sci.">
        <title>Complete genome sequence of Haliscomenobacter hydrossis type strain (O).</title>
        <authorList>
            <consortium name="US DOE Joint Genome Institute (JGI-PGF)"/>
            <person name="Daligault H."/>
            <person name="Lapidus A."/>
            <person name="Zeytun A."/>
            <person name="Nolan M."/>
            <person name="Lucas S."/>
            <person name="Del Rio T.G."/>
            <person name="Tice H."/>
            <person name="Cheng J.F."/>
            <person name="Tapia R."/>
            <person name="Han C."/>
            <person name="Goodwin L."/>
            <person name="Pitluck S."/>
            <person name="Liolios K."/>
            <person name="Pagani I."/>
            <person name="Ivanova N."/>
            <person name="Huntemann M."/>
            <person name="Mavromatis K."/>
            <person name="Mikhailova N."/>
            <person name="Pati A."/>
            <person name="Chen A."/>
            <person name="Palaniappan K."/>
            <person name="Land M."/>
            <person name="Hauser L."/>
            <person name="Brambilla E.M."/>
            <person name="Rohde M."/>
            <person name="Verbarg S."/>
            <person name="Goker M."/>
            <person name="Bristow J."/>
            <person name="Eisen J.A."/>
            <person name="Markowitz V."/>
            <person name="Hugenholtz P."/>
            <person name="Kyrpides N.C."/>
            <person name="Klenk H.P."/>
            <person name="Woyke T."/>
        </authorList>
    </citation>
    <scope>NUCLEOTIDE SEQUENCE [LARGE SCALE GENOMIC DNA]</scope>
    <source>
        <strain evidence="4">ATCC 27775 / DSM 1100 / LMG 10767 / O</strain>
    </source>
</reference>
<dbReference type="RefSeq" id="WP_013765970.1">
    <property type="nucleotide sequence ID" value="NC_015510.1"/>
</dbReference>
<evidence type="ECO:0000256" key="1">
    <source>
        <dbReference type="SAM" id="SignalP"/>
    </source>
</evidence>
<feature type="domain" description="DUF4440" evidence="2">
    <location>
        <begin position="28"/>
        <end position="133"/>
    </location>
</feature>
<keyword evidence="4" id="KW-1185">Reference proteome</keyword>